<dbReference type="EMBL" id="JAAIUW010000001">
    <property type="protein sequence ID" value="KAF7843729.1"/>
    <property type="molecule type" value="Genomic_DNA"/>
</dbReference>
<name>A0A834XEA4_9FABA</name>
<evidence type="ECO:0000313" key="2">
    <source>
        <dbReference type="EMBL" id="KAF7843729.1"/>
    </source>
</evidence>
<evidence type="ECO:0000256" key="1">
    <source>
        <dbReference type="SAM" id="MobiDB-lite"/>
    </source>
</evidence>
<reference evidence="2" key="1">
    <citation type="submission" date="2020-09" db="EMBL/GenBank/DDBJ databases">
        <title>Genome-Enabled Discovery of Anthraquinone Biosynthesis in Senna tora.</title>
        <authorList>
            <person name="Kang S.-H."/>
            <person name="Pandey R.P."/>
            <person name="Lee C.-M."/>
            <person name="Sim J.-S."/>
            <person name="Jeong J.-T."/>
            <person name="Choi B.-S."/>
            <person name="Jung M."/>
            <person name="Ginzburg D."/>
            <person name="Zhao K."/>
            <person name="Won S.Y."/>
            <person name="Oh T.-J."/>
            <person name="Yu Y."/>
            <person name="Kim N.-H."/>
            <person name="Lee O.R."/>
            <person name="Lee T.-H."/>
            <person name="Bashyal P."/>
            <person name="Kim T.-S."/>
            <person name="Lee W.-H."/>
            <person name="Kawkins C."/>
            <person name="Kim C.-K."/>
            <person name="Kim J.S."/>
            <person name="Ahn B.O."/>
            <person name="Rhee S.Y."/>
            <person name="Sohng J.K."/>
        </authorList>
    </citation>
    <scope>NUCLEOTIDE SEQUENCE</scope>
    <source>
        <tissue evidence="2">Leaf</tissue>
    </source>
</reference>
<evidence type="ECO:0000313" key="3">
    <source>
        <dbReference type="Proteomes" id="UP000634136"/>
    </source>
</evidence>
<dbReference type="AlphaFoldDB" id="A0A834XEA4"/>
<feature type="compositionally biased region" description="Basic and acidic residues" evidence="1">
    <location>
        <begin position="65"/>
        <end position="88"/>
    </location>
</feature>
<organism evidence="2 3">
    <name type="scientific">Senna tora</name>
    <dbReference type="NCBI Taxonomy" id="362788"/>
    <lineage>
        <taxon>Eukaryota</taxon>
        <taxon>Viridiplantae</taxon>
        <taxon>Streptophyta</taxon>
        <taxon>Embryophyta</taxon>
        <taxon>Tracheophyta</taxon>
        <taxon>Spermatophyta</taxon>
        <taxon>Magnoliopsida</taxon>
        <taxon>eudicotyledons</taxon>
        <taxon>Gunneridae</taxon>
        <taxon>Pentapetalae</taxon>
        <taxon>rosids</taxon>
        <taxon>fabids</taxon>
        <taxon>Fabales</taxon>
        <taxon>Fabaceae</taxon>
        <taxon>Caesalpinioideae</taxon>
        <taxon>Cassia clade</taxon>
        <taxon>Senna</taxon>
    </lineage>
</organism>
<comment type="caution">
    <text evidence="2">The sequence shown here is derived from an EMBL/GenBank/DDBJ whole genome shotgun (WGS) entry which is preliminary data.</text>
</comment>
<accession>A0A834XEA4</accession>
<protein>
    <submittedName>
        <fullName evidence="2">Uncharacterized protein</fullName>
    </submittedName>
</protein>
<gene>
    <name evidence="2" type="ORF">G2W53_000634</name>
</gene>
<sequence>MSPACAVTKPTTFQSQGLSSLSNFQSFLPDNRDLLEDSDDDELCRKRRLQVVRRRRDARSAEQTSEGKQRFNVDDEQKQRPVADDQQKPRRRWTVG</sequence>
<proteinExistence type="predicted"/>
<feature type="region of interest" description="Disordered" evidence="1">
    <location>
        <begin position="52"/>
        <end position="96"/>
    </location>
</feature>
<dbReference type="Proteomes" id="UP000634136">
    <property type="component" value="Unassembled WGS sequence"/>
</dbReference>
<keyword evidence="3" id="KW-1185">Reference proteome</keyword>